<sequence>MVKDALKAGGTYGLVGESTQNHYEGPVTAPVSQLEWLRESLTAELSGLSTDIEDFRVYLAPYLPLTEFDDSVGVACESAAQKYQWPTSQNSPVEAAFLNALTELDRLRSRLRYIKSLVLA</sequence>
<dbReference type="EMBL" id="BK016090">
    <property type="protein sequence ID" value="DAF94021.1"/>
    <property type="molecule type" value="Genomic_DNA"/>
</dbReference>
<organism evidence="1">
    <name type="scientific">Myoviridae sp. ctu2j3</name>
    <dbReference type="NCBI Taxonomy" id="2825197"/>
    <lineage>
        <taxon>Viruses</taxon>
        <taxon>Duplodnaviria</taxon>
        <taxon>Heunggongvirae</taxon>
        <taxon>Uroviricota</taxon>
        <taxon>Caudoviricetes</taxon>
    </lineage>
</organism>
<name>A0A8S5UHQ4_9CAUD</name>
<protein>
    <submittedName>
        <fullName evidence="1">Uncharacterized protein</fullName>
    </submittedName>
</protein>
<proteinExistence type="predicted"/>
<dbReference type="EMBL" id="BK016090">
    <property type="protein sequence ID" value="DAF94076.1"/>
    <property type="molecule type" value="Genomic_DNA"/>
</dbReference>
<evidence type="ECO:0000313" key="1">
    <source>
        <dbReference type="EMBL" id="DAF94021.1"/>
    </source>
</evidence>
<reference evidence="1" key="1">
    <citation type="journal article" date="2021" name="Proc. Natl. Acad. Sci. U.S.A.">
        <title>A Catalog of Tens of Thousands of Viruses from Human Metagenomes Reveals Hidden Associations with Chronic Diseases.</title>
        <authorList>
            <person name="Tisza M.J."/>
            <person name="Buck C.B."/>
        </authorList>
    </citation>
    <scope>NUCLEOTIDE SEQUENCE</scope>
    <source>
        <strain evidence="1">Ctu2j3</strain>
    </source>
</reference>
<accession>A0A8S5UHQ4</accession>